<gene>
    <name evidence="1" type="ORF">KLDO_g2272</name>
</gene>
<dbReference type="Proteomes" id="UP000031516">
    <property type="component" value="Unassembled WGS sequence"/>
</dbReference>
<organism evidence="1 2">
    <name type="scientific">Kluyveromyces dobzhanskii CBS 2104</name>
    <dbReference type="NCBI Taxonomy" id="1427455"/>
    <lineage>
        <taxon>Eukaryota</taxon>
        <taxon>Fungi</taxon>
        <taxon>Dikarya</taxon>
        <taxon>Ascomycota</taxon>
        <taxon>Saccharomycotina</taxon>
        <taxon>Saccharomycetes</taxon>
        <taxon>Saccharomycetales</taxon>
        <taxon>Saccharomycetaceae</taxon>
        <taxon>Kluyveromyces</taxon>
    </lineage>
</organism>
<dbReference type="GO" id="GO:0034477">
    <property type="term" value="P:U6 snRNA 3'-end processing"/>
    <property type="evidence" value="ECO:0007669"/>
    <property type="project" value="InterPro"/>
</dbReference>
<proteinExistence type="predicted"/>
<reference evidence="1 2" key="1">
    <citation type="submission" date="2014-03" db="EMBL/GenBank/DDBJ databases">
        <title>The genome of Kluyveromyces dobzhanskii.</title>
        <authorList>
            <person name="Nystedt B."/>
            <person name="Astrom S."/>
        </authorList>
    </citation>
    <scope>NUCLEOTIDE SEQUENCE [LARGE SCALE GENOMIC DNA]</scope>
    <source>
        <strain evidence="1 2">CBS 2104</strain>
    </source>
</reference>
<comment type="caution">
    <text evidence="1">The sequence shown here is derived from an EMBL/GenBank/DDBJ whole genome shotgun (WGS) entry which is preliminary data.</text>
</comment>
<dbReference type="Pfam" id="PF09749">
    <property type="entry name" value="HVSL"/>
    <property type="match status" value="1"/>
</dbReference>
<name>A0A0A8L774_9SACH</name>
<evidence type="ECO:0000313" key="2">
    <source>
        <dbReference type="Proteomes" id="UP000031516"/>
    </source>
</evidence>
<dbReference type="GO" id="GO:0004518">
    <property type="term" value="F:nuclease activity"/>
    <property type="evidence" value="ECO:0007669"/>
    <property type="project" value="InterPro"/>
</dbReference>
<dbReference type="OrthoDB" id="49151at2759"/>
<sequence>MSLVSAAYYSDSEEGDSESDRELIEDKVQNHISSLPDLPDKIINRFNKPPVLDHLNDRMYRSPVSKTTCFMFFQVRLDSKQYQLLDIVLNDVNSVMNAYKLKNFEPLHRGKLGTIKPLHVSLTSSLNFANRADLNASIAQIKKDIAALKVKSIPISLSGNWCLYENFDASLSFLTLNLAQPSRRQLEPVLDAIKKTYRQLSARRL</sequence>
<protein>
    <submittedName>
        <fullName evidence="1">WGS project CCBQ000000000 data, contig 00102</fullName>
    </submittedName>
</protein>
<dbReference type="EMBL" id="CCBQ010000027">
    <property type="protein sequence ID" value="CDO93986.1"/>
    <property type="molecule type" value="Genomic_DNA"/>
</dbReference>
<keyword evidence="2" id="KW-1185">Reference proteome</keyword>
<dbReference type="AlphaFoldDB" id="A0A0A8L774"/>
<dbReference type="Gene3D" id="3.90.1140.10">
    <property type="entry name" value="Cyclic phosphodiesterase"/>
    <property type="match status" value="1"/>
</dbReference>
<accession>A0A0A8L774</accession>
<dbReference type="InterPro" id="IPR027521">
    <property type="entry name" value="Usb1"/>
</dbReference>
<evidence type="ECO:0000313" key="1">
    <source>
        <dbReference type="EMBL" id="CDO93986.1"/>
    </source>
</evidence>